<evidence type="ECO:0000313" key="3">
    <source>
        <dbReference type="Proteomes" id="UP000244336"/>
    </source>
</evidence>
<dbReference type="InterPro" id="IPR005174">
    <property type="entry name" value="KIB1-4_b-propeller"/>
</dbReference>
<dbReference type="Pfam" id="PF03478">
    <property type="entry name" value="Beta-prop_KIB1-4"/>
    <property type="match status" value="1"/>
</dbReference>
<gene>
    <name evidence="2" type="ORF">GQ55_2G406500</name>
</gene>
<sequence>MYGLAGVIAELALTNDVTDYLPRRVPRVAAGHAEDARGCLDRRFHPRRWIMLREASPPGPAGRHRRRFLNVSTGQRVQTELPGHDGHHQFGATAEGLLALLDESTYAVRLLNPLTRQLAELPRLPAEMGITISNHGLDSPATVVGIGLADDSTPAPRRQAWGRLLDGGEVGSGGGTHFHSVMSFSGRFYCATSRAVMALDARAAADNEPPRLEVVAGITFAVSLMSFMDTVQLRESDGELLLLRCWIAPSGTNYDNWVRKCGIYRVDLGARKVAPVRGLRGRGVFAGRLGALSIPTGVFPSVRPNTVYLDSDLWGHVQKGAVVAYNLHDRRMAERVMKRGGGWAGARPCGVGEYLLWYVLWQYGKMEEI</sequence>
<dbReference type="OrthoDB" id="619048at2759"/>
<evidence type="ECO:0000313" key="2">
    <source>
        <dbReference type="EMBL" id="PUZ72587.1"/>
    </source>
</evidence>
<protein>
    <recommendedName>
        <fullName evidence="1">KIB1-4 beta-propeller domain-containing protein</fullName>
    </recommendedName>
</protein>
<accession>A0A2T7EXM4</accession>
<dbReference type="Gramene" id="PUZ72587">
    <property type="protein sequence ID" value="PUZ72587"/>
    <property type="gene ID" value="GQ55_2G406500"/>
</dbReference>
<reference evidence="2 3" key="1">
    <citation type="submission" date="2018-04" db="EMBL/GenBank/DDBJ databases">
        <title>WGS assembly of Panicum hallii var. hallii HAL2.</title>
        <authorList>
            <person name="Lovell J."/>
            <person name="Jenkins J."/>
            <person name="Lowry D."/>
            <person name="Mamidi S."/>
            <person name="Sreedasyam A."/>
            <person name="Weng X."/>
            <person name="Barry K."/>
            <person name="Bonette J."/>
            <person name="Campitelli B."/>
            <person name="Daum C."/>
            <person name="Gordon S."/>
            <person name="Gould B."/>
            <person name="Lipzen A."/>
            <person name="MacQueen A."/>
            <person name="Palacio-Mejia J."/>
            <person name="Plott C."/>
            <person name="Shakirov E."/>
            <person name="Shu S."/>
            <person name="Yoshinaga Y."/>
            <person name="Zane M."/>
            <person name="Rokhsar D."/>
            <person name="Grimwood J."/>
            <person name="Schmutz J."/>
            <person name="Juenger T."/>
        </authorList>
    </citation>
    <scope>NUCLEOTIDE SEQUENCE [LARGE SCALE GENOMIC DNA]</scope>
    <source>
        <strain evidence="3">cv. HAL2</strain>
    </source>
</reference>
<dbReference type="PANTHER" id="PTHR33165">
    <property type="entry name" value="F-BOX DOMAIN CONTAINING PROTEIN-LIKE-RELATED"/>
    <property type="match status" value="1"/>
</dbReference>
<dbReference type="PANTHER" id="PTHR33165:SF63">
    <property type="entry name" value="OS03G0792300 PROTEIN"/>
    <property type="match status" value="1"/>
</dbReference>
<keyword evidence="3" id="KW-1185">Reference proteome</keyword>
<proteinExistence type="predicted"/>
<dbReference type="EMBL" id="CM009750">
    <property type="protein sequence ID" value="PUZ72587.1"/>
    <property type="molecule type" value="Genomic_DNA"/>
</dbReference>
<evidence type="ECO:0000259" key="1">
    <source>
        <dbReference type="Pfam" id="PF03478"/>
    </source>
</evidence>
<feature type="domain" description="KIB1-4 beta-propeller" evidence="1">
    <location>
        <begin position="68"/>
        <end position="325"/>
    </location>
</feature>
<dbReference type="AlphaFoldDB" id="A0A2T7EXM4"/>
<organism evidence="2 3">
    <name type="scientific">Panicum hallii var. hallii</name>
    <dbReference type="NCBI Taxonomy" id="1504633"/>
    <lineage>
        <taxon>Eukaryota</taxon>
        <taxon>Viridiplantae</taxon>
        <taxon>Streptophyta</taxon>
        <taxon>Embryophyta</taxon>
        <taxon>Tracheophyta</taxon>
        <taxon>Spermatophyta</taxon>
        <taxon>Magnoliopsida</taxon>
        <taxon>Liliopsida</taxon>
        <taxon>Poales</taxon>
        <taxon>Poaceae</taxon>
        <taxon>PACMAD clade</taxon>
        <taxon>Panicoideae</taxon>
        <taxon>Panicodae</taxon>
        <taxon>Paniceae</taxon>
        <taxon>Panicinae</taxon>
        <taxon>Panicum</taxon>
        <taxon>Panicum sect. Panicum</taxon>
    </lineage>
</organism>
<name>A0A2T7EXM4_9POAL</name>
<dbReference type="Proteomes" id="UP000244336">
    <property type="component" value="Chromosome 2"/>
</dbReference>